<sequence length="198" mass="21528">MARNMSPYIENSKNPNPSTPLSFATAFTRILVDVPIKVQLPPKIPANEIGIKSLELEKLYFSDSCATIFKKIITTAVVLINADIDADTTINTGVIKINGSNFNFLIPLVKSWITPLSSIPIARIISAKIVIVAGFEKPLIASSGVTMPKSNKATIIKNEILSIGKNSVTKSTTVIPMIIKTKSIDISMHPILFKIKHS</sequence>
<evidence type="ECO:0000313" key="1">
    <source>
        <dbReference type="EMBL" id="GEQ87186.1"/>
    </source>
</evidence>
<dbReference type="Proteomes" id="UP000326994">
    <property type="component" value="Unassembled WGS sequence"/>
</dbReference>
<comment type="caution">
    <text evidence="1">The sequence shown here is derived from an EMBL/GenBank/DDBJ whole genome shotgun (WGS) entry which is preliminary data.</text>
</comment>
<evidence type="ECO:0000313" key="2">
    <source>
        <dbReference type="Proteomes" id="UP000326994"/>
    </source>
</evidence>
<accession>A0A5J4G312</accession>
<proteinExistence type="predicted"/>
<dbReference type="EMBL" id="BKCF01000006">
    <property type="protein sequence ID" value="GEQ87186.1"/>
    <property type="molecule type" value="Genomic_DNA"/>
</dbReference>
<dbReference type="AlphaFoldDB" id="A0A5J4G312"/>
<protein>
    <submittedName>
        <fullName evidence="1">Uncharacterized protein</fullName>
    </submittedName>
</protein>
<keyword evidence="2" id="KW-1185">Reference proteome</keyword>
<name>A0A5J4G312_9FLAO</name>
<reference evidence="1 2" key="1">
    <citation type="submission" date="2019-08" db="EMBL/GenBank/DDBJ databases">
        <title>Ulvibacter marinistellae sp. nov., isolated from a starfish, Patiria pectinifera.</title>
        <authorList>
            <person name="Kawano K."/>
            <person name="Ushijima N."/>
            <person name="Kihara M."/>
            <person name="Itoh H."/>
        </authorList>
    </citation>
    <scope>NUCLEOTIDE SEQUENCE [LARGE SCALE GENOMIC DNA]</scope>
    <source>
        <strain evidence="1 2">KK4</strain>
    </source>
</reference>
<gene>
    <name evidence="1" type="ORF">ULMS_26940</name>
</gene>
<organism evidence="1 2">
    <name type="scientific">Patiriisocius marinistellae</name>
    <dbReference type="NCBI Taxonomy" id="2494560"/>
    <lineage>
        <taxon>Bacteria</taxon>
        <taxon>Pseudomonadati</taxon>
        <taxon>Bacteroidota</taxon>
        <taxon>Flavobacteriia</taxon>
        <taxon>Flavobacteriales</taxon>
        <taxon>Flavobacteriaceae</taxon>
        <taxon>Patiriisocius</taxon>
    </lineage>
</organism>